<evidence type="ECO:0000313" key="3">
    <source>
        <dbReference type="Proteomes" id="UP000515847"/>
    </source>
</evidence>
<dbReference type="EMBL" id="CP045798">
    <property type="protein sequence ID" value="QNB46934.1"/>
    <property type="molecule type" value="Genomic_DNA"/>
</dbReference>
<feature type="domain" description="DUF362" evidence="1">
    <location>
        <begin position="68"/>
        <end position="211"/>
    </location>
</feature>
<accession>A0A7G6E4D0</accession>
<dbReference type="Pfam" id="PF04015">
    <property type="entry name" value="DUF362"/>
    <property type="match status" value="1"/>
</dbReference>
<organism evidence="2 3">
    <name type="scientific">Thermanaerosceptrum fracticalcis</name>
    <dbReference type="NCBI Taxonomy" id="1712410"/>
    <lineage>
        <taxon>Bacteria</taxon>
        <taxon>Bacillati</taxon>
        <taxon>Bacillota</taxon>
        <taxon>Clostridia</taxon>
        <taxon>Eubacteriales</taxon>
        <taxon>Peptococcaceae</taxon>
        <taxon>Thermanaerosceptrum</taxon>
    </lineage>
</organism>
<dbReference type="OrthoDB" id="9788398at2"/>
<dbReference type="RefSeq" id="WP_034420374.1">
    <property type="nucleotide sequence ID" value="NZ_CP045798.1"/>
</dbReference>
<name>A0A7G6E4D0_THEFR</name>
<dbReference type="InterPro" id="IPR007160">
    <property type="entry name" value="DUF362"/>
</dbReference>
<gene>
    <name evidence="2" type="ORF">BR63_11805</name>
</gene>
<dbReference type="AlphaFoldDB" id="A0A7G6E4D0"/>
<sequence>MVSGLIKEWSKMELPSMVRVRQKFERPRVKDIAQTIREQFENQGLEERLQPGARIAVGVGSRGIHCIAEVTKAVIDLLKDKGFNPFIIPTMGSHGGATPEGQKHILEEYGITEETMGVEILSSLDVTEVGTVTIPSSPEAFPVYVDNYALKADGIVVINRVKPHTLFRGDVESGLMKMLTIGLGKHQGASMVHRQGTEYFHELIPAVGEKILEKAPIYFGVGIVENAYEEPADIRVVPKENFRQVDRELLAKAKAIMGKIKIPEIDVLILQEIGKDVSGDGMDPNVVGRYLVPGIKGDIQVQKIVVLDLTEKTEGNANGTGLADVITKRLFDKIDYMKSYINSFTATMLNSVKIPMIIDTDEEAIQVAVGACARVKPDKLKVVYVRNTLFLDEIYVSEYLAKELAGLQGFEIIGEPEPFVFDEKGNLVIPSWSPAHN</sequence>
<dbReference type="KEGG" id="tfr:BR63_11805"/>
<proteinExistence type="predicted"/>
<evidence type="ECO:0000313" key="2">
    <source>
        <dbReference type="EMBL" id="QNB46934.1"/>
    </source>
</evidence>
<protein>
    <submittedName>
        <fullName evidence="2">DUF362 domain-containing protein</fullName>
    </submittedName>
</protein>
<dbReference type="Gene3D" id="3.40.50.11440">
    <property type="match status" value="1"/>
</dbReference>
<reference evidence="2 3" key="1">
    <citation type="journal article" date="2019" name="Front. Microbiol.">
        <title>Thermoanaerosceptrum fracticalcis gen. nov. sp. nov., a Novel Fumarate-Fermenting Microorganism From a Deep Fractured Carbonate Aquifer of the US Great Basin.</title>
        <authorList>
            <person name="Hamilton-Brehm S.D."/>
            <person name="Stewart L.E."/>
            <person name="Zavarin M."/>
            <person name="Caldwell M."/>
            <person name="Lawson P.A."/>
            <person name="Onstott T.C."/>
            <person name="Grzymski J."/>
            <person name="Neveux I."/>
            <person name="Lollar B.S."/>
            <person name="Russell C.E."/>
            <person name="Moser D.P."/>
        </authorList>
    </citation>
    <scope>NUCLEOTIDE SEQUENCE [LARGE SCALE GENOMIC DNA]</scope>
    <source>
        <strain evidence="2 3">DRI-13</strain>
    </source>
</reference>
<evidence type="ECO:0000259" key="1">
    <source>
        <dbReference type="Pfam" id="PF04015"/>
    </source>
</evidence>
<dbReference type="Proteomes" id="UP000515847">
    <property type="component" value="Chromosome"/>
</dbReference>
<keyword evidence="3" id="KW-1185">Reference proteome</keyword>